<keyword evidence="5" id="KW-0460">Magnesium</keyword>
<feature type="domain" description="Nudix hydrolase" evidence="7">
    <location>
        <begin position="43"/>
        <end position="192"/>
    </location>
</feature>
<evidence type="ECO:0000256" key="6">
    <source>
        <dbReference type="ARBA" id="ARBA00023211"/>
    </source>
</evidence>
<name>A0A3A5MB69_9MICO</name>
<accession>A0A3A5MB69</accession>
<evidence type="ECO:0000256" key="2">
    <source>
        <dbReference type="ARBA" id="ARBA00001946"/>
    </source>
</evidence>
<dbReference type="InterPro" id="IPR039121">
    <property type="entry name" value="NUDT19"/>
</dbReference>
<dbReference type="EMBL" id="QZVS01000096">
    <property type="protein sequence ID" value="RJT85318.1"/>
    <property type="molecule type" value="Genomic_DNA"/>
</dbReference>
<dbReference type="AlphaFoldDB" id="A0A3A5MB69"/>
<dbReference type="PROSITE" id="PS51462">
    <property type="entry name" value="NUDIX"/>
    <property type="match status" value="1"/>
</dbReference>
<dbReference type="GO" id="GO:0016818">
    <property type="term" value="F:hydrolase activity, acting on acid anhydrides, in phosphorus-containing anhydrides"/>
    <property type="evidence" value="ECO:0007669"/>
    <property type="project" value="InterPro"/>
</dbReference>
<dbReference type="Proteomes" id="UP000272015">
    <property type="component" value="Unassembled WGS sequence"/>
</dbReference>
<keyword evidence="4 8" id="KW-0378">Hydrolase</keyword>
<comment type="cofactor">
    <cofactor evidence="2">
        <name>Mg(2+)</name>
        <dbReference type="ChEBI" id="CHEBI:18420"/>
    </cofactor>
</comment>
<gene>
    <name evidence="8" type="ORF">D6T64_20290</name>
</gene>
<keyword evidence="6" id="KW-0464">Manganese</keyword>
<protein>
    <submittedName>
        <fullName evidence="8">NUDIX hydrolase</fullName>
    </submittedName>
</protein>
<dbReference type="GO" id="GO:0046872">
    <property type="term" value="F:metal ion binding"/>
    <property type="evidence" value="ECO:0007669"/>
    <property type="project" value="UniProtKB-KW"/>
</dbReference>
<reference evidence="8 9" key="1">
    <citation type="submission" date="2018-09" db="EMBL/GenBank/DDBJ databases">
        <title>Novel species of Cryobacterium.</title>
        <authorList>
            <person name="Liu Q."/>
            <person name="Xin Y.-H."/>
        </authorList>
    </citation>
    <scope>NUCLEOTIDE SEQUENCE [LARGE SCALE GENOMIC DNA]</scope>
    <source>
        <strain evidence="8 9">Hh39</strain>
    </source>
</reference>
<evidence type="ECO:0000256" key="5">
    <source>
        <dbReference type="ARBA" id="ARBA00022842"/>
    </source>
</evidence>
<dbReference type="InterPro" id="IPR000086">
    <property type="entry name" value="NUDIX_hydrolase_dom"/>
</dbReference>
<dbReference type="OrthoDB" id="7183442at2"/>
<evidence type="ECO:0000313" key="8">
    <source>
        <dbReference type="EMBL" id="RJT85318.1"/>
    </source>
</evidence>
<comment type="cofactor">
    <cofactor evidence="1">
        <name>Mn(2+)</name>
        <dbReference type="ChEBI" id="CHEBI:29035"/>
    </cofactor>
</comment>
<dbReference type="InterPro" id="IPR015797">
    <property type="entry name" value="NUDIX_hydrolase-like_dom_sf"/>
</dbReference>
<evidence type="ECO:0000256" key="1">
    <source>
        <dbReference type="ARBA" id="ARBA00001936"/>
    </source>
</evidence>
<dbReference type="Pfam" id="PF00293">
    <property type="entry name" value="NUDIX"/>
    <property type="match status" value="1"/>
</dbReference>
<proteinExistence type="predicted"/>
<organism evidence="8 9">
    <name type="scientific">Cryobacterium melibiosiphilum</name>
    <dbReference type="NCBI Taxonomy" id="995039"/>
    <lineage>
        <taxon>Bacteria</taxon>
        <taxon>Bacillati</taxon>
        <taxon>Actinomycetota</taxon>
        <taxon>Actinomycetes</taxon>
        <taxon>Micrococcales</taxon>
        <taxon>Microbacteriaceae</taxon>
        <taxon>Cryobacterium</taxon>
    </lineage>
</organism>
<evidence type="ECO:0000256" key="4">
    <source>
        <dbReference type="ARBA" id="ARBA00022801"/>
    </source>
</evidence>
<sequence>MTGAGRACGVPRRRVRVRQRAAALRQESARVPEIDPRVDDDVITGVAATVVVLRDGAHGPEVLLLERPRHRGSFAGAWVFPGGAVDPEDRVANGETDAAGEEPGVRRAAVREVQEEAGLVLNADALVAISCWVPPAGIPKRLRTWFFLAPDPGGALALAPDECVDAAWLRPQDALERHASGGLRLVAPTWVTLHGLVGKASVAEMLAAARRGEPERFTSRAGTTLSGATIFWAGDVAFTDQALAEAEGARHRLEVGALPWVYWRSGVGGAR</sequence>
<dbReference type="PANTHER" id="PTHR12318:SF0">
    <property type="entry name" value="ACYL-COENZYME A DIPHOSPHATASE NUDT19"/>
    <property type="match status" value="1"/>
</dbReference>
<evidence type="ECO:0000256" key="3">
    <source>
        <dbReference type="ARBA" id="ARBA00022723"/>
    </source>
</evidence>
<evidence type="ECO:0000313" key="9">
    <source>
        <dbReference type="Proteomes" id="UP000272015"/>
    </source>
</evidence>
<dbReference type="Gene3D" id="3.90.79.10">
    <property type="entry name" value="Nucleoside Triphosphate Pyrophosphohydrolase"/>
    <property type="match status" value="2"/>
</dbReference>
<dbReference type="SUPFAM" id="SSF55811">
    <property type="entry name" value="Nudix"/>
    <property type="match status" value="1"/>
</dbReference>
<dbReference type="CDD" id="cd18870">
    <property type="entry name" value="NUDIX_AcylCoAdiphos_Nudt19"/>
    <property type="match status" value="1"/>
</dbReference>
<keyword evidence="9" id="KW-1185">Reference proteome</keyword>
<evidence type="ECO:0000259" key="7">
    <source>
        <dbReference type="PROSITE" id="PS51462"/>
    </source>
</evidence>
<dbReference type="PANTHER" id="PTHR12318">
    <property type="entry name" value="TESTOSTERONE-REGULATED PROTEIN RP2"/>
    <property type="match status" value="1"/>
</dbReference>
<keyword evidence="3" id="KW-0479">Metal-binding</keyword>
<comment type="caution">
    <text evidence="8">The sequence shown here is derived from an EMBL/GenBank/DDBJ whole genome shotgun (WGS) entry which is preliminary data.</text>
</comment>